<dbReference type="OrthoDB" id="9771229at2"/>
<evidence type="ECO:0000313" key="8">
    <source>
        <dbReference type="EMBL" id="KSV58673.1"/>
    </source>
</evidence>
<organism evidence="8 9">
    <name type="scientific">Acetivibrio ethanolgignens</name>
    <dbReference type="NCBI Taxonomy" id="290052"/>
    <lineage>
        <taxon>Bacteria</taxon>
        <taxon>Bacillati</taxon>
        <taxon>Bacillota</taxon>
        <taxon>Clostridia</taxon>
        <taxon>Eubacteriales</taxon>
        <taxon>Oscillospiraceae</taxon>
        <taxon>Acetivibrio</taxon>
    </lineage>
</organism>
<keyword evidence="4" id="KW-0378">Hydrolase</keyword>
<dbReference type="PANTHER" id="PTHR30636:SF3">
    <property type="entry name" value="UPF0701 PROTEIN YICC"/>
    <property type="match status" value="1"/>
</dbReference>
<accession>A0A0V8QDK8</accession>
<dbReference type="Pfam" id="PF03755">
    <property type="entry name" value="YicC-like_N"/>
    <property type="match status" value="1"/>
</dbReference>
<evidence type="ECO:0000256" key="2">
    <source>
        <dbReference type="ARBA" id="ARBA00022722"/>
    </source>
</evidence>
<proteinExistence type="inferred from homology"/>
<dbReference type="GO" id="GO:0004521">
    <property type="term" value="F:RNA endonuclease activity"/>
    <property type="evidence" value="ECO:0007669"/>
    <property type="project" value="InterPro"/>
</dbReference>
<dbReference type="Proteomes" id="UP000054874">
    <property type="component" value="Unassembled WGS sequence"/>
</dbReference>
<dbReference type="InterPro" id="IPR005229">
    <property type="entry name" value="YicC/YloC-like"/>
</dbReference>
<dbReference type="STRING" id="290052.ASU35_02400"/>
<dbReference type="EMBL" id="LNAM01000164">
    <property type="protein sequence ID" value="KSV58673.1"/>
    <property type="molecule type" value="Genomic_DNA"/>
</dbReference>
<keyword evidence="3" id="KW-0255">Endonuclease</keyword>
<name>A0A0V8QDK8_9FIRM</name>
<dbReference type="GO" id="GO:0016787">
    <property type="term" value="F:hydrolase activity"/>
    <property type="evidence" value="ECO:0007669"/>
    <property type="project" value="UniProtKB-KW"/>
</dbReference>
<dbReference type="InterPro" id="IPR013551">
    <property type="entry name" value="YicC-like_C"/>
</dbReference>
<evidence type="ECO:0000259" key="6">
    <source>
        <dbReference type="Pfam" id="PF03755"/>
    </source>
</evidence>
<dbReference type="RefSeq" id="WP_058353108.1">
    <property type="nucleotide sequence ID" value="NZ_CABMMD010000164.1"/>
</dbReference>
<comment type="cofactor">
    <cofactor evidence="1">
        <name>a divalent metal cation</name>
        <dbReference type="ChEBI" id="CHEBI:60240"/>
    </cofactor>
</comment>
<dbReference type="PANTHER" id="PTHR30636">
    <property type="entry name" value="UPF0701 PROTEIN YICC"/>
    <property type="match status" value="1"/>
</dbReference>
<dbReference type="AlphaFoldDB" id="A0A0V8QDK8"/>
<keyword evidence="9" id="KW-1185">Reference proteome</keyword>
<feature type="domain" description="Endoribonuclease YicC-like C-terminal" evidence="7">
    <location>
        <begin position="173"/>
        <end position="292"/>
    </location>
</feature>
<dbReference type="NCBIfam" id="TIGR00255">
    <property type="entry name" value="YicC/YloC family endoribonuclease"/>
    <property type="match status" value="1"/>
</dbReference>
<comment type="caution">
    <text evidence="8">The sequence shown here is derived from an EMBL/GenBank/DDBJ whole genome shotgun (WGS) entry which is preliminary data.</text>
</comment>
<dbReference type="Pfam" id="PF08340">
    <property type="entry name" value="YicC-like_C"/>
    <property type="match status" value="1"/>
</dbReference>
<sequence>MLKSMTGFGRSEIVNVERKLIVEMKAVNHRYCEISIKMPKKLSFFEASIRNLLKQYIGRGKVDVSILYEDYAEKTECVKYNKEIAEEYLNCLKQMAEDFGLENDIKVSSLSRYPDVFTLEEQTIDEKKLWGILEQGIREASEQFVEARIAEGSRLKEDLCSKLNGMLEKVAFIEARSPEIVTEYREKLTEKVSELLGDTRLDEGVLATEITIFADKICVDEETVRLRSHIANMKETLELSESIGRKLDFIAQEMNREANTILSKANDIEVSNCAIDLKTEIEKVREQIQNIE</sequence>
<protein>
    <recommendedName>
        <fullName evidence="10">Stress-induced protein</fullName>
    </recommendedName>
</protein>
<evidence type="ECO:0000256" key="5">
    <source>
        <dbReference type="ARBA" id="ARBA00035648"/>
    </source>
</evidence>
<feature type="domain" description="Endoribonuclease YicC-like N-terminal" evidence="6">
    <location>
        <begin position="2"/>
        <end position="156"/>
    </location>
</feature>
<evidence type="ECO:0000256" key="4">
    <source>
        <dbReference type="ARBA" id="ARBA00022801"/>
    </source>
</evidence>
<evidence type="ECO:0000256" key="3">
    <source>
        <dbReference type="ARBA" id="ARBA00022759"/>
    </source>
</evidence>
<comment type="similarity">
    <text evidence="5">Belongs to the YicC/YloC family.</text>
</comment>
<keyword evidence="2" id="KW-0540">Nuclease</keyword>
<dbReference type="InterPro" id="IPR013527">
    <property type="entry name" value="YicC-like_N"/>
</dbReference>
<evidence type="ECO:0008006" key="10">
    <source>
        <dbReference type="Google" id="ProtNLM"/>
    </source>
</evidence>
<evidence type="ECO:0000259" key="7">
    <source>
        <dbReference type="Pfam" id="PF08340"/>
    </source>
</evidence>
<gene>
    <name evidence="8" type="ORF">ASU35_02400</name>
</gene>
<evidence type="ECO:0000256" key="1">
    <source>
        <dbReference type="ARBA" id="ARBA00001968"/>
    </source>
</evidence>
<reference evidence="8 9" key="1">
    <citation type="submission" date="2015-11" db="EMBL/GenBank/DDBJ databases">
        <title>Butyribacter intestini gen. nov., sp. nov., a butyric acid-producing bacterium of the family Lachnospiraceae isolated from the human faeces.</title>
        <authorList>
            <person name="Zou Y."/>
            <person name="Xue W."/>
            <person name="Luo G."/>
            <person name="Lv M."/>
        </authorList>
    </citation>
    <scope>NUCLEOTIDE SEQUENCE [LARGE SCALE GENOMIC DNA]</scope>
    <source>
        <strain evidence="8 9">ACET-33324</strain>
    </source>
</reference>
<evidence type="ECO:0000313" key="9">
    <source>
        <dbReference type="Proteomes" id="UP000054874"/>
    </source>
</evidence>